<dbReference type="AlphaFoldDB" id="A0ABD3G1N8"/>
<dbReference type="GO" id="GO:0046872">
    <property type="term" value="F:metal ion binding"/>
    <property type="evidence" value="ECO:0007669"/>
    <property type="project" value="UniProtKB-KW"/>
</dbReference>
<dbReference type="Gene3D" id="3.40.50.720">
    <property type="entry name" value="NAD(P)-binding Rossmann-like Domain"/>
    <property type="match status" value="1"/>
</dbReference>
<dbReference type="InterPro" id="IPR036291">
    <property type="entry name" value="NAD(P)-bd_dom_sf"/>
</dbReference>
<protein>
    <recommendedName>
        <fullName evidence="5">Alcohol dehydrogenase-like C-terminal domain-containing protein</fullName>
    </recommendedName>
</protein>
<comment type="cofactor">
    <cofactor evidence="1">
        <name>Zn(2+)</name>
        <dbReference type="ChEBI" id="CHEBI:29105"/>
    </cofactor>
</comment>
<proteinExistence type="predicted"/>
<dbReference type="FunFam" id="3.40.50.720:FF:000022">
    <property type="entry name" value="Cinnamyl alcohol dehydrogenase"/>
    <property type="match status" value="1"/>
</dbReference>
<dbReference type="PANTHER" id="PTHR42683">
    <property type="entry name" value="ALDEHYDE REDUCTASE"/>
    <property type="match status" value="1"/>
</dbReference>
<keyword evidence="4" id="KW-0560">Oxidoreductase</keyword>
<name>A0ABD3G1N8_9STRA</name>
<dbReference type="SUPFAM" id="SSF51735">
    <property type="entry name" value="NAD(P)-binding Rossmann-fold domains"/>
    <property type="match status" value="1"/>
</dbReference>
<reference evidence="6 7" key="1">
    <citation type="submission" date="2024-09" db="EMBL/GenBank/DDBJ databases">
        <title>Genome sequencing and assembly of Phytophthora oleae, isolate VK10A, causative agent of rot of olive drupes.</title>
        <authorList>
            <person name="Conti Taguali S."/>
            <person name="Riolo M."/>
            <person name="La Spada F."/>
            <person name="Cacciola S.O."/>
            <person name="Dionisio G."/>
        </authorList>
    </citation>
    <scope>NUCLEOTIDE SEQUENCE [LARGE SCALE GENOMIC DNA]</scope>
    <source>
        <strain evidence="6 7">VK10A</strain>
    </source>
</reference>
<dbReference type="Proteomes" id="UP001632037">
    <property type="component" value="Unassembled WGS sequence"/>
</dbReference>
<keyword evidence="3" id="KW-0862">Zinc</keyword>
<evidence type="ECO:0000313" key="6">
    <source>
        <dbReference type="EMBL" id="KAL3673050.1"/>
    </source>
</evidence>
<accession>A0ABD3G1N8</accession>
<evidence type="ECO:0000313" key="7">
    <source>
        <dbReference type="Proteomes" id="UP001632037"/>
    </source>
</evidence>
<comment type="caution">
    <text evidence="6">The sequence shown here is derived from an EMBL/GenBank/DDBJ whole genome shotgun (WGS) entry which is preliminary data.</text>
</comment>
<evidence type="ECO:0000256" key="1">
    <source>
        <dbReference type="ARBA" id="ARBA00001947"/>
    </source>
</evidence>
<dbReference type="GO" id="GO:0016491">
    <property type="term" value="F:oxidoreductase activity"/>
    <property type="evidence" value="ECO:0007669"/>
    <property type="project" value="UniProtKB-KW"/>
</dbReference>
<evidence type="ECO:0000256" key="2">
    <source>
        <dbReference type="ARBA" id="ARBA00022723"/>
    </source>
</evidence>
<keyword evidence="7" id="KW-1185">Reference proteome</keyword>
<evidence type="ECO:0000256" key="4">
    <source>
        <dbReference type="ARBA" id="ARBA00023002"/>
    </source>
</evidence>
<gene>
    <name evidence="6" type="ORF">V7S43_002345</name>
</gene>
<dbReference type="InterPro" id="IPR047109">
    <property type="entry name" value="CAD-like"/>
</dbReference>
<sequence length="166" mass="17992">MCAGAAVYSPLKREGVKAGDRVGVVGIGGLGHLALQLQCISELNATPVAFSSSSRKEQEARPFGAAEFYNLNDPEDVNKAAGSVDVLLVTVAAPELPYNAYLRLVRKLSTLVMLGVPPDDVRFMSLRTASKSLETSSAASRMSLTRSNLQRRRMYARLSSTCRWIK</sequence>
<dbReference type="EMBL" id="JBIMZQ010000003">
    <property type="protein sequence ID" value="KAL3673050.1"/>
    <property type="molecule type" value="Genomic_DNA"/>
</dbReference>
<dbReference type="Pfam" id="PF00107">
    <property type="entry name" value="ADH_zinc_N"/>
    <property type="match status" value="1"/>
</dbReference>
<feature type="domain" description="Alcohol dehydrogenase-like C-terminal" evidence="5">
    <location>
        <begin position="29"/>
        <end position="133"/>
    </location>
</feature>
<evidence type="ECO:0000259" key="5">
    <source>
        <dbReference type="Pfam" id="PF00107"/>
    </source>
</evidence>
<evidence type="ECO:0000256" key="3">
    <source>
        <dbReference type="ARBA" id="ARBA00022833"/>
    </source>
</evidence>
<organism evidence="6 7">
    <name type="scientific">Phytophthora oleae</name>
    <dbReference type="NCBI Taxonomy" id="2107226"/>
    <lineage>
        <taxon>Eukaryota</taxon>
        <taxon>Sar</taxon>
        <taxon>Stramenopiles</taxon>
        <taxon>Oomycota</taxon>
        <taxon>Peronosporomycetes</taxon>
        <taxon>Peronosporales</taxon>
        <taxon>Peronosporaceae</taxon>
        <taxon>Phytophthora</taxon>
    </lineage>
</organism>
<keyword evidence="2" id="KW-0479">Metal-binding</keyword>
<dbReference type="InterPro" id="IPR013149">
    <property type="entry name" value="ADH-like_C"/>
</dbReference>